<evidence type="ECO:0000256" key="11">
    <source>
        <dbReference type="ARBA" id="ARBA00023203"/>
    </source>
</evidence>
<dbReference type="GO" id="GO:0008017">
    <property type="term" value="F:microtubule binding"/>
    <property type="evidence" value="ECO:0007669"/>
    <property type="project" value="TreeGrafter"/>
</dbReference>
<reference evidence="16" key="1">
    <citation type="submission" date="2014-01" db="EMBL/GenBank/DDBJ databases">
        <title>The Genome Sequence of Anopheles farauti FAR1 (V2).</title>
        <authorList>
            <consortium name="The Broad Institute Genomics Platform"/>
            <person name="Neafsey D.E."/>
            <person name="Besansky N."/>
            <person name="Howell P."/>
            <person name="Walton C."/>
            <person name="Young S.K."/>
            <person name="Zeng Q."/>
            <person name="Gargeya S."/>
            <person name="Fitzgerald M."/>
            <person name="Haas B."/>
            <person name="Abouelleil A."/>
            <person name="Allen A.W."/>
            <person name="Alvarado L."/>
            <person name="Arachchi H.M."/>
            <person name="Berlin A.M."/>
            <person name="Chapman S.B."/>
            <person name="Gainer-Dewar J."/>
            <person name="Goldberg J."/>
            <person name="Griggs A."/>
            <person name="Gujja S."/>
            <person name="Hansen M."/>
            <person name="Howarth C."/>
            <person name="Imamovic A."/>
            <person name="Ireland A."/>
            <person name="Larimer J."/>
            <person name="McCowan C."/>
            <person name="Murphy C."/>
            <person name="Pearson M."/>
            <person name="Poon T.W."/>
            <person name="Priest M."/>
            <person name="Roberts A."/>
            <person name="Saif S."/>
            <person name="Shea T."/>
            <person name="Sisk P."/>
            <person name="Sykes S."/>
            <person name="Wortman J."/>
            <person name="Nusbaum C."/>
            <person name="Birren B."/>
        </authorList>
    </citation>
    <scope>NUCLEOTIDE SEQUENCE [LARGE SCALE GENOMIC DNA]</scope>
    <source>
        <strain evidence="16">FAR1</strain>
    </source>
</reference>
<comment type="similarity">
    <text evidence="4">Belongs to the spire family.</text>
</comment>
<name>A0A182QPF8_9DIPT</name>
<dbReference type="VEuPathDB" id="VectorBase:AFAF014238"/>
<keyword evidence="7" id="KW-0963">Cytoplasm</keyword>
<dbReference type="EnsemblMetazoa" id="AFAF014238-RA">
    <property type="protein sequence ID" value="AFAF014238-PA"/>
    <property type="gene ID" value="AFAF014238"/>
</dbReference>
<dbReference type="Proteomes" id="UP000075886">
    <property type="component" value="Unassembled WGS sequence"/>
</dbReference>
<dbReference type="GO" id="GO:0003779">
    <property type="term" value="F:actin binding"/>
    <property type="evidence" value="ECO:0007669"/>
    <property type="project" value="UniProtKB-KW"/>
</dbReference>
<keyword evidence="10" id="KW-0472">Membrane</keyword>
<dbReference type="Pfam" id="PF16474">
    <property type="entry name" value="KIND"/>
    <property type="match status" value="1"/>
</dbReference>
<dbReference type="PANTHER" id="PTHR21345:SF3">
    <property type="entry name" value="PROTEIN SPIRE"/>
    <property type="match status" value="1"/>
</dbReference>
<dbReference type="GO" id="GO:0005886">
    <property type="term" value="C:plasma membrane"/>
    <property type="evidence" value="ECO:0007669"/>
    <property type="project" value="UniProtKB-SubCell"/>
</dbReference>
<evidence type="ECO:0000256" key="7">
    <source>
        <dbReference type="ARBA" id="ARBA00022490"/>
    </source>
</evidence>
<dbReference type="GO" id="GO:0051295">
    <property type="term" value="P:establishment of meiotic spindle localization"/>
    <property type="evidence" value="ECO:0007669"/>
    <property type="project" value="TreeGrafter"/>
</dbReference>
<evidence type="ECO:0000256" key="10">
    <source>
        <dbReference type="ARBA" id="ARBA00023136"/>
    </source>
</evidence>
<evidence type="ECO:0000256" key="6">
    <source>
        <dbReference type="ARBA" id="ARBA00022475"/>
    </source>
</evidence>
<evidence type="ECO:0000313" key="15">
    <source>
        <dbReference type="EnsemblMetazoa" id="AFAF014238-PA"/>
    </source>
</evidence>
<comment type="subcellular location">
    <subcellularLocation>
        <location evidence="3">Cell membrane</location>
        <topology evidence="3">Peripheral membrane protein</topology>
        <orientation evidence="3">Cytoplasmic side</orientation>
    </subcellularLocation>
    <subcellularLocation>
        <location evidence="2">Cytoplasm</location>
        <location evidence="2">Cytoskeleton</location>
    </subcellularLocation>
    <subcellularLocation>
        <location evidence="1">Cytoplasmic vesicle membrane</location>
        <topology evidence="1">Peripheral membrane protein</topology>
        <orientation evidence="1">Cytoplasmic side</orientation>
    </subcellularLocation>
</comment>
<evidence type="ECO:0000256" key="3">
    <source>
        <dbReference type="ARBA" id="ARBA00004413"/>
    </source>
</evidence>
<dbReference type="GO" id="GO:0051639">
    <property type="term" value="P:actin filament network formation"/>
    <property type="evidence" value="ECO:0007669"/>
    <property type="project" value="TreeGrafter"/>
</dbReference>
<evidence type="ECO:0000256" key="4">
    <source>
        <dbReference type="ARBA" id="ARBA00010956"/>
    </source>
</evidence>
<dbReference type="GO" id="GO:0048193">
    <property type="term" value="P:Golgi vesicle transport"/>
    <property type="evidence" value="ECO:0007669"/>
    <property type="project" value="TreeGrafter"/>
</dbReference>
<keyword evidence="9" id="KW-0653">Protein transport</keyword>
<dbReference type="EMBL" id="AXCN02000767">
    <property type="status" value="NOT_ANNOTATED_CDS"/>
    <property type="molecule type" value="Genomic_DNA"/>
</dbReference>
<dbReference type="GO" id="GO:0030659">
    <property type="term" value="C:cytoplasmic vesicle membrane"/>
    <property type="evidence" value="ECO:0007669"/>
    <property type="project" value="UniProtKB-SubCell"/>
</dbReference>
<keyword evidence="12" id="KW-0206">Cytoskeleton</keyword>
<sequence>MLNYSLMIHREKQFLILLKLGIVVYRALDYNLPTSEDCQISHELEELIDFMTSEGKCGYGGTPNEENGDKHKSCAENASDRVVGKYMGEEITDPGTTHHHHGSAHNLIDAKAARLQCTEILGYGGELGVRPASRP</sequence>
<dbReference type="GO" id="GO:0036089">
    <property type="term" value="P:cleavage furrow formation"/>
    <property type="evidence" value="ECO:0007669"/>
    <property type="project" value="TreeGrafter"/>
</dbReference>
<keyword evidence="16" id="KW-1185">Reference proteome</keyword>
<dbReference type="GO" id="GO:0005938">
    <property type="term" value="C:cell cortex"/>
    <property type="evidence" value="ECO:0007669"/>
    <property type="project" value="TreeGrafter"/>
</dbReference>
<dbReference type="PANTHER" id="PTHR21345">
    <property type="entry name" value="SPIRE"/>
    <property type="match status" value="1"/>
</dbReference>
<evidence type="ECO:0000256" key="2">
    <source>
        <dbReference type="ARBA" id="ARBA00004245"/>
    </source>
</evidence>
<dbReference type="GO" id="GO:0005856">
    <property type="term" value="C:cytoskeleton"/>
    <property type="evidence" value="ECO:0007669"/>
    <property type="project" value="UniProtKB-SubCell"/>
</dbReference>
<evidence type="ECO:0000256" key="5">
    <source>
        <dbReference type="ARBA" id="ARBA00022448"/>
    </source>
</evidence>
<protein>
    <recommendedName>
        <fullName evidence="14">KIND domain-containing protein</fullName>
    </recommendedName>
</protein>
<proteinExistence type="inferred from homology"/>
<keyword evidence="5" id="KW-0813">Transport</keyword>
<dbReference type="GO" id="GO:0015031">
    <property type="term" value="P:protein transport"/>
    <property type="evidence" value="ECO:0007669"/>
    <property type="project" value="UniProtKB-KW"/>
</dbReference>
<dbReference type="GO" id="GO:0040038">
    <property type="term" value="P:polar body extrusion after meiotic divisions"/>
    <property type="evidence" value="ECO:0007669"/>
    <property type="project" value="TreeGrafter"/>
</dbReference>
<dbReference type="Gene3D" id="1.10.510.10">
    <property type="entry name" value="Transferase(Phosphotransferase) domain 1"/>
    <property type="match status" value="1"/>
</dbReference>
<keyword evidence="6" id="KW-1003">Cell membrane</keyword>
<dbReference type="InterPro" id="IPR011019">
    <property type="entry name" value="KIND_dom"/>
</dbReference>
<evidence type="ECO:0000256" key="1">
    <source>
        <dbReference type="ARBA" id="ARBA00004180"/>
    </source>
</evidence>
<feature type="domain" description="KIND" evidence="14">
    <location>
        <begin position="16"/>
        <end position="72"/>
    </location>
</feature>
<dbReference type="GO" id="GO:0045010">
    <property type="term" value="P:actin nucleation"/>
    <property type="evidence" value="ECO:0007669"/>
    <property type="project" value="InterPro"/>
</dbReference>
<keyword evidence="8" id="KW-0677">Repeat</keyword>
<evidence type="ECO:0000256" key="9">
    <source>
        <dbReference type="ARBA" id="ARBA00022927"/>
    </source>
</evidence>
<keyword evidence="13" id="KW-0968">Cytoplasmic vesicle</keyword>
<evidence type="ECO:0000313" key="16">
    <source>
        <dbReference type="Proteomes" id="UP000075886"/>
    </source>
</evidence>
<evidence type="ECO:0000256" key="8">
    <source>
        <dbReference type="ARBA" id="ARBA00022737"/>
    </source>
</evidence>
<evidence type="ECO:0000256" key="13">
    <source>
        <dbReference type="ARBA" id="ARBA00023329"/>
    </source>
</evidence>
<evidence type="ECO:0000256" key="12">
    <source>
        <dbReference type="ARBA" id="ARBA00023212"/>
    </source>
</evidence>
<dbReference type="InterPro" id="IPR029901">
    <property type="entry name" value="Spire"/>
</dbReference>
<dbReference type="AlphaFoldDB" id="A0A182QPF8"/>
<evidence type="ECO:0000259" key="14">
    <source>
        <dbReference type="Pfam" id="PF16474"/>
    </source>
</evidence>
<organism evidence="15 16">
    <name type="scientific">Anopheles farauti</name>
    <dbReference type="NCBI Taxonomy" id="69004"/>
    <lineage>
        <taxon>Eukaryota</taxon>
        <taxon>Metazoa</taxon>
        <taxon>Ecdysozoa</taxon>
        <taxon>Arthropoda</taxon>
        <taxon>Hexapoda</taxon>
        <taxon>Insecta</taxon>
        <taxon>Pterygota</taxon>
        <taxon>Neoptera</taxon>
        <taxon>Endopterygota</taxon>
        <taxon>Diptera</taxon>
        <taxon>Nematocera</taxon>
        <taxon>Culicoidea</taxon>
        <taxon>Culicidae</taxon>
        <taxon>Anophelinae</taxon>
        <taxon>Anopheles</taxon>
    </lineage>
</organism>
<keyword evidence="11" id="KW-0009">Actin-binding</keyword>
<accession>A0A182QPF8</accession>
<reference evidence="15" key="2">
    <citation type="submission" date="2020-05" db="UniProtKB">
        <authorList>
            <consortium name="EnsemblMetazoa"/>
        </authorList>
    </citation>
    <scope>IDENTIFICATION</scope>
    <source>
        <strain evidence="15">FAR1</strain>
    </source>
</reference>
<dbReference type="GO" id="GO:0030041">
    <property type="term" value="P:actin filament polymerization"/>
    <property type="evidence" value="ECO:0007669"/>
    <property type="project" value="TreeGrafter"/>
</dbReference>